<feature type="compositionally biased region" description="Acidic residues" evidence="1">
    <location>
        <begin position="195"/>
        <end position="208"/>
    </location>
</feature>
<comment type="caution">
    <text evidence="2">The sequence shown here is derived from an EMBL/GenBank/DDBJ whole genome shotgun (WGS) entry which is preliminary data.</text>
</comment>
<feature type="region of interest" description="Disordered" evidence="1">
    <location>
        <begin position="274"/>
        <end position="307"/>
    </location>
</feature>
<evidence type="ECO:0000256" key="1">
    <source>
        <dbReference type="SAM" id="MobiDB-lite"/>
    </source>
</evidence>
<protein>
    <submittedName>
        <fullName evidence="2">Uncharacterized protein</fullName>
    </submittedName>
</protein>
<reference evidence="2" key="1">
    <citation type="submission" date="2023-02" db="EMBL/GenBank/DDBJ databases">
        <title>Identification and recombinant expression of a fungal hydrolase from Papiliotrema laurentii that hydrolyzes apple cutin and clears colloidal polyester polyurethane.</title>
        <authorList>
            <consortium name="DOE Joint Genome Institute"/>
            <person name="Roman V.A."/>
            <person name="Bojanowski C."/>
            <person name="Crable B.R."/>
            <person name="Wagner D.N."/>
            <person name="Hung C.S."/>
            <person name="Nadeau L.J."/>
            <person name="Schratz L."/>
            <person name="Haridas S."/>
            <person name="Pangilinan J."/>
            <person name="Lipzen A."/>
            <person name="Na H."/>
            <person name="Yan M."/>
            <person name="Ng V."/>
            <person name="Grigoriev I.V."/>
            <person name="Spatafora J.W."/>
            <person name="Barlow D."/>
            <person name="Biffinger J."/>
            <person name="Kelley-Loughnane N."/>
            <person name="Varaljay V.A."/>
            <person name="Crookes-Goodson W.J."/>
        </authorList>
    </citation>
    <scope>NUCLEOTIDE SEQUENCE</scope>
    <source>
        <strain evidence="2">5307AH</strain>
    </source>
</reference>
<feature type="non-terminal residue" evidence="2">
    <location>
        <position position="1"/>
    </location>
</feature>
<dbReference type="EMBL" id="JAODAN010000023">
    <property type="protein sequence ID" value="KAK1920537.1"/>
    <property type="molecule type" value="Genomic_DNA"/>
</dbReference>
<keyword evidence="3" id="KW-1185">Reference proteome</keyword>
<gene>
    <name evidence="2" type="ORF">DB88DRAFT_503655</name>
</gene>
<sequence length="307" mass="33330">MPEPRRPSSSSYAPVFINPSRPVEAGPTAVETVPHGPARVKLRYPWPLFLFLFLQWDIDREIIAVCLGRGIVLGLVLGLSRQWRSRGGWVALGCVISLEGGKRGDDERGHVPILFLAIDSLTPRRALLGMLEYYPLSSSSSVYPPPPHRSHPLALRAPPYALQCPTAFPRKPLLGTTSPRPQPLGPEGGEGYAYENDEYDYEGYDPESGDYSSDTSSVSESSIIDLPPPLSPARIAPARQCRCHSLDIFAAIDGSPVFGAVGAVVRRTKSARFLGRSWGSRQEEREPDSPGGYGTFGGDDSGDRSVG</sequence>
<feature type="region of interest" description="Disordered" evidence="1">
    <location>
        <begin position="170"/>
        <end position="223"/>
    </location>
</feature>
<organism evidence="2 3">
    <name type="scientific">Papiliotrema laurentii</name>
    <name type="common">Cryptococcus laurentii</name>
    <dbReference type="NCBI Taxonomy" id="5418"/>
    <lineage>
        <taxon>Eukaryota</taxon>
        <taxon>Fungi</taxon>
        <taxon>Dikarya</taxon>
        <taxon>Basidiomycota</taxon>
        <taxon>Agaricomycotina</taxon>
        <taxon>Tremellomycetes</taxon>
        <taxon>Tremellales</taxon>
        <taxon>Rhynchogastremaceae</taxon>
        <taxon>Papiliotrema</taxon>
    </lineage>
</organism>
<dbReference type="Proteomes" id="UP001182556">
    <property type="component" value="Unassembled WGS sequence"/>
</dbReference>
<accession>A0AAD9CR07</accession>
<feature type="compositionally biased region" description="Low complexity" evidence="1">
    <location>
        <begin position="209"/>
        <end position="223"/>
    </location>
</feature>
<proteinExistence type="predicted"/>
<dbReference type="AlphaFoldDB" id="A0AAD9CR07"/>
<name>A0AAD9CR07_PAPLA</name>
<evidence type="ECO:0000313" key="3">
    <source>
        <dbReference type="Proteomes" id="UP001182556"/>
    </source>
</evidence>
<evidence type="ECO:0000313" key="2">
    <source>
        <dbReference type="EMBL" id="KAK1920537.1"/>
    </source>
</evidence>